<protein>
    <submittedName>
        <fullName evidence="1">Uncharacterized protein</fullName>
    </submittedName>
</protein>
<organism evidence="1">
    <name type="scientific">marine sediment metagenome</name>
    <dbReference type="NCBI Taxonomy" id="412755"/>
    <lineage>
        <taxon>unclassified sequences</taxon>
        <taxon>metagenomes</taxon>
        <taxon>ecological metagenomes</taxon>
    </lineage>
</organism>
<name>X1JHY3_9ZZZZ</name>
<proteinExistence type="predicted"/>
<sequence>ELSLEELKKYWPAIEVDVYEYLGAANVVSKYVTEGAAGPEQAKGQVAYWQKQLGQR</sequence>
<comment type="caution">
    <text evidence="1">The sequence shown here is derived from an EMBL/GenBank/DDBJ whole genome shotgun (WGS) entry which is preliminary data.</text>
</comment>
<reference evidence="1" key="1">
    <citation type="journal article" date="2014" name="Front. Microbiol.">
        <title>High frequency of phylogenetically diverse reductive dehalogenase-homologous genes in deep subseafloor sedimentary metagenomes.</title>
        <authorList>
            <person name="Kawai M."/>
            <person name="Futagami T."/>
            <person name="Toyoda A."/>
            <person name="Takaki Y."/>
            <person name="Nishi S."/>
            <person name="Hori S."/>
            <person name="Arai W."/>
            <person name="Tsubouchi T."/>
            <person name="Morono Y."/>
            <person name="Uchiyama I."/>
            <person name="Ito T."/>
            <person name="Fujiyama A."/>
            <person name="Inagaki F."/>
            <person name="Takami H."/>
        </authorList>
    </citation>
    <scope>NUCLEOTIDE SEQUENCE</scope>
    <source>
        <strain evidence="1">Expedition CK06-06</strain>
    </source>
</reference>
<accession>X1JHY3</accession>
<evidence type="ECO:0000313" key="1">
    <source>
        <dbReference type="EMBL" id="GAH77929.1"/>
    </source>
</evidence>
<gene>
    <name evidence="1" type="ORF">S03H2_67778</name>
</gene>
<dbReference type="EMBL" id="BARU01044445">
    <property type="protein sequence ID" value="GAH77929.1"/>
    <property type="molecule type" value="Genomic_DNA"/>
</dbReference>
<dbReference type="AlphaFoldDB" id="X1JHY3"/>
<feature type="non-terminal residue" evidence="1">
    <location>
        <position position="1"/>
    </location>
</feature>